<gene>
    <name evidence="1" type="ORF">GPM918_LOCUS17122</name>
    <name evidence="2" type="ORF">SRO942_LOCUS17121</name>
</gene>
<dbReference type="AlphaFoldDB" id="A0A814LLR5"/>
<dbReference type="EMBL" id="CAJNOQ010004642">
    <property type="protein sequence ID" value="CAF1067951.1"/>
    <property type="molecule type" value="Genomic_DNA"/>
</dbReference>
<organism evidence="1 3">
    <name type="scientific">Didymodactylos carnosus</name>
    <dbReference type="NCBI Taxonomy" id="1234261"/>
    <lineage>
        <taxon>Eukaryota</taxon>
        <taxon>Metazoa</taxon>
        <taxon>Spiralia</taxon>
        <taxon>Gnathifera</taxon>
        <taxon>Rotifera</taxon>
        <taxon>Eurotatoria</taxon>
        <taxon>Bdelloidea</taxon>
        <taxon>Philodinida</taxon>
        <taxon>Philodinidae</taxon>
        <taxon>Didymodactylos</taxon>
    </lineage>
</organism>
<proteinExistence type="predicted"/>
<feature type="non-terminal residue" evidence="1">
    <location>
        <position position="1"/>
    </location>
</feature>
<sequence length="185" mass="19824">CDKSVASVKPKLPPAPSVASVSSRCRSIRSTTSKAAGRISLVSNDMLESMNKLMIAAMSTIKDSQKETMSMMRDAQKIQADALLRSFNQQQNASQIQLTPVQTLTPVLADVPVTAVAAAANLRTSVVSLPVNLFNSSNSDISQHARSLPLDGEDKGEKSKLLHECASCYRSKIYPLSIAKSDSSI</sequence>
<evidence type="ECO:0000313" key="2">
    <source>
        <dbReference type="EMBL" id="CAF3835398.1"/>
    </source>
</evidence>
<dbReference type="Proteomes" id="UP000663829">
    <property type="component" value="Unassembled WGS sequence"/>
</dbReference>
<keyword evidence="3" id="KW-1185">Reference proteome</keyword>
<evidence type="ECO:0000313" key="3">
    <source>
        <dbReference type="Proteomes" id="UP000663829"/>
    </source>
</evidence>
<dbReference type="Proteomes" id="UP000681722">
    <property type="component" value="Unassembled WGS sequence"/>
</dbReference>
<protein>
    <submittedName>
        <fullName evidence="1">Uncharacterized protein</fullName>
    </submittedName>
</protein>
<name>A0A814LLR5_9BILA</name>
<accession>A0A814LLR5</accession>
<reference evidence="1" key="1">
    <citation type="submission" date="2021-02" db="EMBL/GenBank/DDBJ databases">
        <authorList>
            <person name="Nowell W R."/>
        </authorList>
    </citation>
    <scope>NUCLEOTIDE SEQUENCE</scope>
</reference>
<dbReference type="EMBL" id="CAJOBC010004642">
    <property type="protein sequence ID" value="CAF3835398.1"/>
    <property type="molecule type" value="Genomic_DNA"/>
</dbReference>
<evidence type="ECO:0000313" key="1">
    <source>
        <dbReference type="EMBL" id="CAF1067951.1"/>
    </source>
</evidence>
<comment type="caution">
    <text evidence="1">The sequence shown here is derived from an EMBL/GenBank/DDBJ whole genome shotgun (WGS) entry which is preliminary data.</text>
</comment>